<keyword evidence="1" id="KW-0732">Signal</keyword>
<feature type="chain" id="PRO_5031462850" evidence="1">
    <location>
        <begin position="19"/>
        <end position="222"/>
    </location>
</feature>
<organism evidence="2">
    <name type="scientific">Amphora coffeiformis</name>
    <dbReference type="NCBI Taxonomy" id="265554"/>
    <lineage>
        <taxon>Eukaryota</taxon>
        <taxon>Sar</taxon>
        <taxon>Stramenopiles</taxon>
        <taxon>Ochrophyta</taxon>
        <taxon>Bacillariophyta</taxon>
        <taxon>Bacillariophyceae</taxon>
        <taxon>Bacillariophycidae</taxon>
        <taxon>Thalassiophysales</taxon>
        <taxon>Catenulaceae</taxon>
        <taxon>Amphora</taxon>
    </lineage>
</organism>
<reference evidence="2" key="1">
    <citation type="submission" date="2021-01" db="EMBL/GenBank/DDBJ databases">
        <authorList>
            <person name="Corre E."/>
            <person name="Pelletier E."/>
            <person name="Niang G."/>
            <person name="Scheremetjew M."/>
            <person name="Finn R."/>
            <person name="Kale V."/>
            <person name="Holt S."/>
            <person name="Cochrane G."/>
            <person name="Meng A."/>
            <person name="Brown T."/>
            <person name="Cohen L."/>
        </authorList>
    </citation>
    <scope>NUCLEOTIDE SEQUENCE</scope>
    <source>
        <strain evidence="2">CCMP127</strain>
    </source>
</reference>
<name>A0A7S3KX23_9STRA</name>
<proteinExistence type="predicted"/>
<gene>
    <name evidence="2" type="ORF">ACOF00016_LOCUS347</name>
</gene>
<evidence type="ECO:0000256" key="1">
    <source>
        <dbReference type="SAM" id="SignalP"/>
    </source>
</evidence>
<dbReference type="EMBL" id="HBIM01000393">
    <property type="protein sequence ID" value="CAE0402052.1"/>
    <property type="molecule type" value="Transcribed_RNA"/>
</dbReference>
<dbReference type="AlphaFoldDB" id="A0A7S3KX23"/>
<protein>
    <submittedName>
        <fullName evidence="2">Uncharacterized protein</fullName>
    </submittedName>
</protein>
<accession>A0A7S3KX23</accession>
<evidence type="ECO:0000313" key="2">
    <source>
        <dbReference type="EMBL" id="CAE0402052.1"/>
    </source>
</evidence>
<feature type="signal peptide" evidence="1">
    <location>
        <begin position="1"/>
        <end position="18"/>
    </location>
</feature>
<sequence length="222" mass="23613">MKLSTAALVAALSGSASAFQHAVFVRKSTALHGFDLSGNSWKPDSEKMGSTDTGDYFPEGYDKNEIAFTEGWQGSQELLTDKDRGGPQLPGLENLGADAIIAGGINLSPDIPDGMEFIPSSVPDGEISFNIPSTSGGETYDIEVKPVCMTFEDYFAGFSVDSFPGFSVSPATGRMDRRGGEPSVLTIRIEPEGRSGELTGNLVVNLPEDNSKICYKITVNSL</sequence>